<accession>A0A923MXE8</accession>
<dbReference type="GO" id="GO:0003677">
    <property type="term" value="F:DNA binding"/>
    <property type="evidence" value="ECO:0007669"/>
    <property type="project" value="UniProtKB-KW"/>
</dbReference>
<dbReference type="InterPro" id="IPR013325">
    <property type="entry name" value="RNA_pol_sigma_r2"/>
</dbReference>
<dbReference type="SUPFAM" id="SSF88946">
    <property type="entry name" value="Sigma2 domain of RNA polymerase sigma factors"/>
    <property type="match status" value="1"/>
</dbReference>
<dbReference type="InterPro" id="IPR013324">
    <property type="entry name" value="RNA_pol_sigma_r3/r4-like"/>
</dbReference>
<dbReference type="NCBIfam" id="TIGR02937">
    <property type="entry name" value="sigma70-ECF"/>
    <property type="match status" value="1"/>
</dbReference>
<dbReference type="PRINTS" id="PR00046">
    <property type="entry name" value="SIGMA70FCT"/>
</dbReference>
<protein>
    <submittedName>
        <fullName evidence="6">Sigma-70 family RNA polymerase sigma factor</fullName>
    </submittedName>
</protein>
<dbReference type="PROSITE" id="PS00715">
    <property type="entry name" value="SIGMA70_1"/>
    <property type="match status" value="1"/>
</dbReference>
<dbReference type="InterPro" id="IPR007630">
    <property type="entry name" value="RNA_pol_sigma70_r4"/>
</dbReference>
<gene>
    <name evidence="6" type="ORF">H8R25_02315</name>
</gene>
<dbReference type="AlphaFoldDB" id="A0A923MXE8"/>
<keyword evidence="2" id="KW-0731">Sigma factor</keyword>
<dbReference type="InterPro" id="IPR014284">
    <property type="entry name" value="RNA_pol_sigma-70_dom"/>
</dbReference>
<evidence type="ECO:0000256" key="3">
    <source>
        <dbReference type="ARBA" id="ARBA00023125"/>
    </source>
</evidence>
<keyword evidence="1" id="KW-0805">Transcription regulation</keyword>
<keyword evidence="4" id="KW-0804">Transcription</keyword>
<feature type="domain" description="RNA polymerase sigma-70" evidence="5">
    <location>
        <begin position="65"/>
        <end position="78"/>
    </location>
</feature>
<dbReference type="PANTHER" id="PTHR30603">
    <property type="entry name" value="RNA POLYMERASE SIGMA FACTOR RPO"/>
    <property type="match status" value="1"/>
</dbReference>
<dbReference type="InterPro" id="IPR050239">
    <property type="entry name" value="Sigma-70_RNA_pol_init_factors"/>
</dbReference>
<dbReference type="EMBL" id="JACRUL010000003">
    <property type="protein sequence ID" value="MBC5843272.1"/>
    <property type="molecule type" value="Genomic_DNA"/>
</dbReference>
<evidence type="ECO:0000256" key="1">
    <source>
        <dbReference type="ARBA" id="ARBA00023015"/>
    </source>
</evidence>
<dbReference type="Gene3D" id="1.10.601.10">
    <property type="entry name" value="RNA Polymerase Primary Sigma Factor"/>
    <property type="match status" value="1"/>
</dbReference>
<keyword evidence="7" id="KW-1185">Reference proteome</keyword>
<dbReference type="PIRSF" id="PIRSF000770">
    <property type="entry name" value="RNA_pol_sigma-SigE/K"/>
    <property type="match status" value="1"/>
</dbReference>
<evidence type="ECO:0000259" key="5">
    <source>
        <dbReference type="PROSITE" id="PS00715"/>
    </source>
</evidence>
<dbReference type="RefSeq" id="WP_187016968.1">
    <property type="nucleotide sequence ID" value="NZ_JACRUK010000003.1"/>
</dbReference>
<dbReference type="PANTHER" id="PTHR30603:SF47">
    <property type="entry name" value="RNA POLYMERASE SIGMA FACTOR SIGD, CHLOROPLASTIC"/>
    <property type="match status" value="1"/>
</dbReference>
<evidence type="ECO:0000313" key="7">
    <source>
        <dbReference type="Proteomes" id="UP000641454"/>
    </source>
</evidence>
<dbReference type="CDD" id="cd06171">
    <property type="entry name" value="Sigma70_r4"/>
    <property type="match status" value="1"/>
</dbReference>
<keyword evidence="3" id="KW-0238">DNA-binding</keyword>
<sequence length="254" mass="30128">MITKQMYNQIKQFETLTTEQTKNLFIELNNGNNNAKEKLIQHNIKLVIHFVKRYKIKSNLIEFDDLISEGTIGLIKAIENYNINKSSKFSFYASFWINKYITDFIINYSDVIKSPYSTKISNDKIKIEIAKLFQNNESEIYPEHIETLNLFTTAEIHHYFNTKEIIKVDNLDIFCDNENDDSEIENERLKNQINQNLKFLNTRERFIIKTYFGIDTNPKKLKEIGEILNITKMRVSQIKDESLNKLKLKFKPVY</sequence>
<dbReference type="SUPFAM" id="SSF88659">
    <property type="entry name" value="Sigma3 and sigma4 domains of RNA polymerase sigma factors"/>
    <property type="match status" value="1"/>
</dbReference>
<evidence type="ECO:0000256" key="4">
    <source>
        <dbReference type="ARBA" id="ARBA00023163"/>
    </source>
</evidence>
<dbReference type="Pfam" id="PF04545">
    <property type="entry name" value="Sigma70_r4"/>
    <property type="match status" value="1"/>
</dbReference>
<reference evidence="6 7" key="1">
    <citation type="submission" date="2020-08" db="EMBL/GenBank/DDBJ databases">
        <title>Description of novel Flavobacterium F-392 isolate.</title>
        <authorList>
            <person name="Saticioglu I.B."/>
            <person name="Duman M."/>
            <person name="Altun S."/>
        </authorList>
    </citation>
    <scope>NUCLEOTIDE SEQUENCE [LARGE SCALE GENOMIC DNA]</scope>
    <source>
        <strain evidence="6 7">F-392</strain>
    </source>
</reference>
<evidence type="ECO:0000256" key="2">
    <source>
        <dbReference type="ARBA" id="ARBA00023082"/>
    </source>
</evidence>
<dbReference type="Gene3D" id="1.20.140.160">
    <property type="match status" value="1"/>
</dbReference>
<dbReference type="InterPro" id="IPR000943">
    <property type="entry name" value="RNA_pol_sigma70"/>
</dbReference>
<evidence type="ECO:0000313" key="6">
    <source>
        <dbReference type="EMBL" id="MBC5843272.1"/>
    </source>
</evidence>
<organism evidence="6 7">
    <name type="scientific">Flavobacterium muglaense</name>
    <dbReference type="NCBI Taxonomy" id="2764716"/>
    <lineage>
        <taxon>Bacteria</taxon>
        <taxon>Pseudomonadati</taxon>
        <taxon>Bacteroidota</taxon>
        <taxon>Flavobacteriia</taxon>
        <taxon>Flavobacteriales</taxon>
        <taxon>Flavobacteriaceae</taxon>
        <taxon>Flavobacterium</taxon>
    </lineage>
</organism>
<dbReference type="GO" id="GO:0006352">
    <property type="term" value="P:DNA-templated transcription initiation"/>
    <property type="evidence" value="ECO:0007669"/>
    <property type="project" value="InterPro"/>
</dbReference>
<dbReference type="Proteomes" id="UP000641454">
    <property type="component" value="Unassembled WGS sequence"/>
</dbReference>
<name>A0A923MXE8_9FLAO</name>
<comment type="caution">
    <text evidence="6">The sequence shown here is derived from an EMBL/GenBank/DDBJ whole genome shotgun (WGS) entry which is preliminary data.</text>
</comment>
<proteinExistence type="predicted"/>
<dbReference type="InterPro" id="IPR007627">
    <property type="entry name" value="RNA_pol_sigma70_r2"/>
</dbReference>
<dbReference type="GO" id="GO:0016987">
    <property type="term" value="F:sigma factor activity"/>
    <property type="evidence" value="ECO:0007669"/>
    <property type="project" value="UniProtKB-KW"/>
</dbReference>
<dbReference type="Pfam" id="PF04542">
    <property type="entry name" value="Sigma70_r2"/>
    <property type="match status" value="1"/>
</dbReference>